<dbReference type="AlphaFoldDB" id="A0A930YD05"/>
<feature type="domain" description="Zinc finger CGNR" evidence="1">
    <location>
        <begin position="146"/>
        <end position="188"/>
    </location>
</feature>
<dbReference type="RefSeq" id="WP_194705374.1">
    <property type="nucleotide sequence ID" value="NZ_JADKPN010000001.1"/>
</dbReference>
<proteinExistence type="predicted"/>
<accession>A0A930YD05</accession>
<dbReference type="PANTHER" id="PTHR35525">
    <property type="entry name" value="BLL6575 PROTEIN"/>
    <property type="match status" value="1"/>
</dbReference>
<evidence type="ECO:0000313" key="3">
    <source>
        <dbReference type="Proteomes" id="UP000640489"/>
    </source>
</evidence>
<dbReference type="SUPFAM" id="SSF160904">
    <property type="entry name" value="Jann2411-like"/>
    <property type="match status" value="1"/>
</dbReference>
<organism evidence="2 3">
    <name type="scientific">Nocardioides islandensis</name>
    <dbReference type="NCBI Taxonomy" id="433663"/>
    <lineage>
        <taxon>Bacteria</taxon>
        <taxon>Bacillati</taxon>
        <taxon>Actinomycetota</taxon>
        <taxon>Actinomycetes</taxon>
        <taxon>Propionibacteriales</taxon>
        <taxon>Nocardioidaceae</taxon>
        <taxon>Nocardioides</taxon>
    </lineage>
</organism>
<gene>
    <name evidence="2" type="ORF">ISU07_03790</name>
</gene>
<protein>
    <submittedName>
        <fullName evidence="2">CGNR zinc finger domain-containing protein</fullName>
    </submittedName>
</protein>
<comment type="caution">
    <text evidence="2">The sequence shown here is derived from an EMBL/GenBank/DDBJ whole genome shotgun (WGS) entry which is preliminary data.</text>
</comment>
<dbReference type="Pfam" id="PF11706">
    <property type="entry name" value="zf-CGNR"/>
    <property type="match status" value="1"/>
</dbReference>
<dbReference type="Proteomes" id="UP000640489">
    <property type="component" value="Unassembled WGS sequence"/>
</dbReference>
<keyword evidence="3" id="KW-1185">Reference proteome</keyword>
<dbReference type="PANTHER" id="PTHR35525:SF3">
    <property type="entry name" value="BLL6575 PROTEIN"/>
    <property type="match status" value="1"/>
</dbReference>
<dbReference type="Gene3D" id="1.10.3300.10">
    <property type="entry name" value="Jann2411-like domain"/>
    <property type="match status" value="1"/>
</dbReference>
<evidence type="ECO:0000313" key="2">
    <source>
        <dbReference type="EMBL" id="MBF4762237.1"/>
    </source>
</evidence>
<name>A0A930YD05_9ACTN</name>
<dbReference type="EMBL" id="JADKPN010000001">
    <property type="protein sequence ID" value="MBF4762237.1"/>
    <property type="molecule type" value="Genomic_DNA"/>
</dbReference>
<evidence type="ECO:0000259" key="1">
    <source>
        <dbReference type="Pfam" id="PF11706"/>
    </source>
</evidence>
<reference evidence="2" key="1">
    <citation type="submission" date="2020-11" db="EMBL/GenBank/DDBJ databases">
        <title>Nocardioides sp. nov., isolated from Soil of Cynanchum wilfordii Hemsley rhizosphere.</title>
        <authorList>
            <person name="Lee J.-S."/>
            <person name="Suh M.K."/>
            <person name="Kim J.-S."/>
        </authorList>
    </citation>
    <scope>NUCLEOTIDE SEQUENCE</scope>
    <source>
        <strain evidence="2">KCTC 19275</strain>
    </source>
</reference>
<dbReference type="InterPro" id="IPR021005">
    <property type="entry name" value="Znf_CGNR"/>
</dbReference>
<dbReference type="InterPro" id="IPR010852">
    <property type="entry name" value="ABATE"/>
</dbReference>
<sequence>MTGFPADWLADPAAPATDVELALLLVNSHDLLEDPADRLHDLRWLTHALAGAGHPHLADPLTARDLPRLRRLRDALRQVFEATDDEEAAAVLNPLLQKARAVPLLVRGPDGATSLVVGAGLSGAAALEARLPSALAGFVAEHGVRRLGVCGSDPCRCVYVDRTRAATRKYCCSYCNDRRAARAYRRRRSPGLA</sequence>
<dbReference type="Pfam" id="PF07336">
    <property type="entry name" value="ABATE"/>
    <property type="match status" value="1"/>
</dbReference>
<dbReference type="InterPro" id="IPR023286">
    <property type="entry name" value="ABATE_dom_sf"/>
</dbReference>